<evidence type="ECO:0000256" key="3">
    <source>
        <dbReference type="ARBA" id="ARBA00022692"/>
    </source>
</evidence>
<sequence>MPLSLLILALSAFAIGTTEFVIMGLLPDVAADLGVSIPGAGWLVTGYALGVAVGAPFMAMATAKLPRKAALVTLMGIFIIGNLLCALASDYNVLMFARVVTALCHGAFFGIGSVVAAGLVPANRRASAVALMFTGLTLANVLGVPLGTALGQYAGWRSTFWAVTVIGVIALIGLIRFLPTNRNEEKLDMRAELGALRGAGIWLSLTMTALFSASMFTLFTYIAPLLGEVTGVSPNGVTWTLLLIGLGLTAGNVIGGKMADRRLSSTLIGVFVSMAVISTVLSWTSAALIPTEITLFLWAVAAFAAVPALQINVVTFGKAAPNLVSTLNIGAFNVGNALGAWVGGSVIAHGLGLTSVPLAAAVLAVLALLITLITFRQTGNPDLAHATH</sequence>
<evidence type="ECO:0000256" key="2">
    <source>
        <dbReference type="ARBA" id="ARBA00022475"/>
    </source>
</evidence>
<accession>A0A0Q0EMF5</accession>
<dbReference type="SUPFAM" id="SSF103473">
    <property type="entry name" value="MFS general substrate transporter"/>
    <property type="match status" value="1"/>
</dbReference>
<dbReference type="Gene3D" id="1.20.1250.20">
    <property type="entry name" value="MFS general substrate transporter like domains"/>
    <property type="match status" value="2"/>
</dbReference>
<dbReference type="GO" id="GO:0005886">
    <property type="term" value="C:plasma membrane"/>
    <property type="evidence" value="ECO:0007669"/>
    <property type="project" value="UniProtKB-SubCell"/>
</dbReference>
<dbReference type="InterPro" id="IPR011701">
    <property type="entry name" value="MFS"/>
</dbReference>
<evidence type="ECO:0000256" key="4">
    <source>
        <dbReference type="ARBA" id="ARBA00022989"/>
    </source>
</evidence>
<gene>
    <name evidence="6" type="ORF">ALP48_03178</name>
</gene>
<protein>
    <submittedName>
        <fullName evidence="6">Major facilitator transporter</fullName>
    </submittedName>
</protein>
<keyword evidence="3" id="KW-0812">Transmembrane</keyword>
<dbReference type="CDD" id="cd17324">
    <property type="entry name" value="MFS_NepI_like"/>
    <property type="match status" value="1"/>
</dbReference>
<proteinExistence type="predicted"/>
<dbReference type="AlphaFoldDB" id="A0A0Q0EMF5"/>
<evidence type="ECO:0000313" key="6">
    <source>
        <dbReference type="EMBL" id="RMT51733.1"/>
    </source>
</evidence>
<keyword evidence="2" id="KW-1003">Cell membrane</keyword>
<dbReference type="GO" id="GO:0022857">
    <property type="term" value="F:transmembrane transporter activity"/>
    <property type="evidence" value="ECO:0007669"/>
    <property type="project" value="InterPro"/>
</dbReference>
<dbReference type="Pfam" id="PF07690">
    <property type="entry name" value="MFS_1"/>
    <property type="match status" value="1"/>
</dbReference>
<keyword evidence="5" id="KW-0472">Membrane</keyword>
<organism evidence="6 7">
    <name type="scientific">Pseudomonas syringae pv. solidagae</name>
    <dbReference type="NCBI Taxonomy" id="264458"/>
    <lineage>
        <taxon>Bacteria</taxon>
        <taxon>Pseudomonadati</taxon>
        <taxon>Pseudomonadota</taxon>
        <taxon>Gammaproteobacteria</taxon>
        <taxon>Pseudomonadales</taxon>
        <taxon>Pseudomonadaceae</taxon>
        <taxon>Pseudomonas</taxon>
        <taxon>Pseudomonas syringae</taxon>
    </lineage>
</organism>
<dbReference type="RefSeq" id="WP_024640932.1">
    <property type="nucleotide sequence ID" value="NZ_LJRH01000363.1"/>
</dbReference>
<dbReference type="EMBL" id="RBTH01000007">
    <property type="protein sequence ID" value="RMT51733.1"/>
    <property type="molecule type" value="Genomic_DNA"/>
</dbReference>
<evidence type="ECO:0000256" key="5">
    <source>
        <dbReference type="ARBA" id="ARBA00023136"/>
    </source>
</evidence>
<evidence type="ECO:0000313" key="7">
    <source>
        <dbReference type="Proteomes" id="UP000268096"/>
    </source>
</evidence>
<name>A0A0Q0EMF5_PSESX</name>
<dbReference type="InterPro" id="IPR036259">
    <property type="entry name" value="MFS_trans_sf"/>
</dbReference>
<evidence type="ECO:0000256" key="1">
    <source>
        <dbReference type="ARBA" id="ARBA00004651"/>
    </source>
</evidence>
<comment type="caution">
    <text evidence="6">The sequence shown here is derived from an EMBL/GenBank/DDBJ whole genome shotgun (WGS) entry which is preliminary data.</text>
</comment>
<dbReference type="PANTHER" id="PTHR43124:SF8">
    <property type="entry name" value="INNER MEMBRANE TRANSPORT PROTEIN YDHP"/>
    <property type="match status" value="1"/>
</dbReference>
<dbReference type="PROSITE" id="PS50850">
    <property type="entry name" value="MFS"/>
    <property type="match status" value="1"/>
</dbReference>
<dbReference type="Proteomes" id="UP000268096">
    <property type="component" value="Unassembled WGS sequence"/>
</dbReference>
<comment type="subcellular location">
    <subcellularLocation>
        <location evidence="1">Cell membrane</location>
        <topology evidence="1">Multi-pass membrane protein</topology>
    </subcellularLocation>
</comment>
<dbReference type="InterPro" id="IPR020846">
    <property type="entry name" value="MFS_dom"/>
</dbReference>
<dbReference type="InterPro" id="IPR050189">
    <property type="entry name" value="MFS_Efflux_Transporters"/>
</dbReference>
<reference evidence="6 7" key="1">
    <citation type="submission" date="2018-08" db="EMBL/GenBank/DDBJ databases">
        <title>Recombination of ecologically and evolutionarily significant loci maintains genetic cohesion in the Pseudomonas syringae species complex.</title>
        <authorList>
            <person name="Dillon M."/>
            <person name="Thakur S."/>
            <person name="Almeida R.N.D."/>
            <person name="Weir B.S."/>
            <person name="Guttman D.S."/>
        </authorList>
    </citation>
    <scope>NUCLEOTIDE SEQUENCE [LARGE SCALE GENOMIC DNA]</scope>
    <source>
        <strain evidence="6 7">ICMP 16926</strain>
    </source>
</reference>
<dbReference type="PANTHER" id="PTHR43124">
    <property type="entry name" value="PURINE EFFLUX PUMP PBUE"/>
    <property type="match status" value="1"/>
</dbReference>
<keyword evidence="4" id="KW-1133">Transmembrane helix</keyword>